<organism evidence="3 4">
    <name type="scientific">Steccherinum ochraceum</name>
    <dbReference type="NCBI Taxonomy" id="92696"/>
    <lineage>
        <taxon>Eukaryota</taxon>
        <taxon>Fungi</taxon>
        <taxon>Dikarya</taxon>
        <taxon>Basidiomycota</taxon>
        <taxon>Agaricomycotina</taxon>
        <taxon>Agaricomycetes</taxon>
        <taxon>Polyporales</taxon>
        <taxon>Steccherinaceae</taxon>
        <taxon>Steccherinum</taxon>
    </lineage>
</organism>
<dbReference type="OrthoDB" id="4033880at2759"/>
<dbReference type="InterPro" id="IPR008942">
    <property type="entry name" value="ENTH_VHS"/>
</dbReference>
<protein>
    <recommendedName>
        <fullName evidence="5">Protein kinase domain-containing protein</fullName>
    </recommendedName>
</protein>
<dbReference type="Proteomes" id="UP000292702">
    <property type="component" value="Unassembled WGS sequence"/>
</dbReference>
<gene>
    <name evidence="3" type="ORF">EIP91_002972</name>
</gene>
<dbReference type="GO" id="GO:0005768">
    <property type="term" value="C:endosome"/>
    <property type="evidence" value="ECO:0007669"/>
    <property type="project" value="TreeGrafter"/>
</dbReference>
<comment type="caution">
    <text evidence="3">The sequence shown here is derived from an EMBL/GenBank/DDBJ whole genome shotgun (WGS) entry which is preliminary data.</text>
</comment>
<dbReference type="InterPro" id="IPR011009">
    <property type="entry name" value="Kinase-like_dom_sf"/>
</dbReference>
<dbReference type="Pfam" id="PF07714">
    <property type="entry name" value="PK_Tyr_Ser-Thr"/>
    <property type="match status" value="1"/>
</dbReference>
<dbReference type="FunFam" id="1.25.40.90:FF:000006">
    <property type="entry name" value="Clathrin interactor 1"/>
    <property type="match status" value="1"/>
</dbReference>
<dbReference type="Pfam" id="PF01417">
    <property type="entry name" value="ENTH"/>
    <property type="match status" value="1"/>
</dbReference>
<evidence type="ECO:0000259" key="2">
    <source>
        <dbReference type="PROSITE" id="PS50942"/>
    </source>
</evidence>
<feature type="domain" description="Protein kinase" evidence="1">
    <location>
        <begin position="408"/>
        <end position="691"/>
    </location>
</feature>
<dbReference type="Gene3D" id="1.10.510.10">
    <property type="entry name" value="Transferase(Phosphotransferase) domain 1"/>
    <property type="match status" value="1"/>
</dbReference>
<dbReference type="PANTHER" id="PTHR12276:SF110">
    <property type="entry name" value="EPSIN-1-RELATED"/>
    <property type="match status" value="1"/>
</dbReference>
<name>A0A4R0RHJ4_9APHY</name>
<dbReference type="GO" id="GO:0007015">
    <property type="term" value="P:actin filament organization"/>
    <property type="evidence" value="ECO:0007669"/>
    <property type="project" value="TreeGrafter"/>
</dbReference>
<dbReference type="GO" id="GO:0030276">
    <property type="term" value="F:clathrin binding"/>
    <property type="evidence" value="ECO:0007669"/>
    <property type="project" value="TreeGrafter"/>
</dbReference>
<dbReference type="STRING" id="92696.A0A4R0RHJ4"/>
<proteinExistence type="predicted"/>
<dbReference type="GO" id="GO:0030125">
    <property type="term" value="C:clathrin vesicle coat"/>
    <property type="evidence" value="ECO:0007669"/>
    <property type="project" value="TreeGrafter"/>
</dbReference>
<dbReference type="EMBL" id="RWJN01000192">
    <property type="protein sequence ID" value="TCD65225.1"/>
    <property type="molecule type" value="Genomic_DNA"/>
</dbReference>
<dbReference type="CDD" id="cd16991">
    <property type="entry name" value="ENTH_Ent1_Ent2"/>
    <property type="match status" value="1"/>
</dbReference>
<evidence type="ECO:0000313" key="4">
    <source>
        <dbReference type="Proteomes" id="UP000292702"/>
    </source>
</evidence>
<dbReference type="PROSITE" id="PS50942">
    <property type="entry name" value="ENTH"/>
    <property type="match status" value="1"/>
</dbReference>
<evidence type="ECO:0008006" key="5">
    <source>
        <dbReference type="Google" id="ProtNLM"/>
    </source>
</evidence>
<dbReference type="Gene3D" id="1.25.40.90">
    <property type="match status" value="1"/>
</dbReference>
<accession>A0A4R0RHJ4</accession>
<sequence length="853" mass="95941">MTSMSVFGKGIIRTAKNYTKGYSAVQVKVREATCNDPWGPSSTQMNEIAEMTYTQAGFVEVMEILDKRMNDTGKNWRHVFKSLVVINYLLHAGAENFIIYFKDNLYVIQILREFEYIDEYGMDRGANIRQKAKDICKLLGDEPRLRQERRARANMRAATRGEHVDGQDENYQGSAYIGHQSGGDLDKSDNVFARTTEKSERASEVEQTRQTRIRAQEEEYVAQASRLRLLEEVKTRVSQQADHDHDVQRAAEKDENPLDIRARKSSIGPEEIRDVSRAIKMSLILDEEKTRTQQVDDTSRSTVTLFNAETLLHPTPSRATEIRQSTNPFVDAEKVARCVRSALDIRAASSELLALRQGEAQTALDMMWQMLDMSHLRHFHNDLRRFTLKLAVVSNRLPAGFLLIGVQCSNVLTSDPGGFADVFCGTLGPTKVAVKRLRTRMIPSEDEIISLTKEICRESLLWKNLIHPHILPFIGISNDVFPNTICMVMPWMKNGNVRQFMSAARRDGRLRAESYEQMVNEWLRQVGLGIEYLHLEGLVHSDLHGGNLLLTDDLEIQLADFGMATIADASAYGYGSLHGGGKMRWTAPELFEPEQFGLDSRRPTFESDMYAYSCICIELYSGAAPFSEQSNLSDYTVMRKVVAGSRPQRPKIPSGKLMSDAMWGIVQLCWAHNPSSRPSASVIAQRLHSALQLQPPGSNSPIHIPTTSYSAPVVPVLGQSGDRITSHERSPGLSNEITDNDAVLYLRDWLYQNNNHPDLSEEEAQRLSDTLKVSTTRIRRWLSNEHYRLTMSRQKPFDSMAFSASSPASLDEGLPYASPNERLPNSDYNLSASGSPLAGTFSMSFDMSASFPT</sequence>
<dbReference type="SUPFAM" id="SSF48464">
    <property type="entry name" value="ENTH/VHS domain"/>
    <property type="match status" value="1"/>
</dbReference>
<dbReference type="GO" id="GO:0005524">
    <property type="term" value="F:ATP binding"/>
    <property type="evidence" value="ECO:0007669"/>
    <property type="project" value="InterPro"/>
</dbReference>
<evidence type="ECO:0000313" key="3">
    <source>
        <dbReference type="EMBL" id="TCD65225.1"/>
    </source>
</evidence>
<dbReference type="GO" id="GO:0005886">
    <property type="term" value="C:plasma membrane"/>
    <property type="evidence" value="ECO:0007669"/>
    <property type="project" value="TreeGrafter"/>
</dbReference>
<dbReference type="GO" id="GO:0006897">
    <property type="term" value="P:endocytosis"/>
    <property type="evidence" value="ECO:0007669"/>
    <property type="project" value="TreeGrafter"/>
</dbReference>
<dbReference type="SUPFAM" id="SSF56112">
    <property type="entry name" value="Protein kinase-like (PK-like)"/>
    <property type="match status" value="1"/>
</dbReference>
<feature type="domain" description="ENTH" evidence="2">
    <location>
        <begin position="17"/>
        <end position="149"/>
    </location>
</feature>
<dbReference type="GO" id="GO:0005543">
    <property type="term" value="F:phospholipid binding"/>
    <property type="evidence" value="ECO:0007669"/>
    <property type="project" value="TreeGrafter"/>
</dbReference>
<dbReference type="AlphaFoldDB" id="A0A4R0RHJ4"/>
<dbReference type="InterPro" id="IPR013809">
    <property type="entry name" value="ENTH"/>
</dbReference>
<dbReference type="Gene3D" id="1.10.10.60">
    <property type="entry name" value="Homeodomain-like"/>
    <property type="match status" value="1"/>
</dbReference>
<dbReference type="PANTHER" id="PTHR12276">
    <property type="entry name" value="EPSIN/ENT-RELATED"/>
    <property type="match status" value="1"/>
</dbReference>
<dbReference type="InterPro" id="IPR001245">
    <property type="entry name" value="Ser-Thr/Tyr_kinase_cat_dom"/>
</dbReference>
<keyword evidence="4" id="KW-1185">Reference proteome</keyword>
<reference evidence="3 4" key="1">
    <citation type="submission" date="2018-11" db="EMBL/GenBank/DDBJ databases">
        <title>Genome assembly of Steccherinum ochraceum LE-BIN_3174, the white-rot fungus of the Steccherinaceae family (The Residual Polyporoid clade, Polyporales, Basidiomycota).</title>
        <authorList>
            <person name="Fedorova T.V."/>
            <person name="Glazunova O.A."/>
            <person name="Landesman E.O."/>
            <person name="Moiseenko K.V."/>
            <person name="Psurtseva N.V."/>
            <person name="Savinova O.S."/>
            <person name="Shakhova N.V."/>
            <person name="Tyazhelova T.V."/>
            <person name="Vasina D.V."/>
        </authorList>
    </citation>
    <scope>NUCLEOTIDE SEQUENCE [LARGE SCALE GENOMIC DNA]</scope>
    <source>
        <strain evidence="3 4">LE-BIN_3174</strain>
    </source>
</reference>
<dbReference type="InterPro" id="IPR009057">
    <property type="entry name" value="Homeodomain-like_sf"/>
</dbReference>
<evidence type="ECO:0000259" key="1">
    <source>
        <dbReference type="PROSITE" id="PS50011"/>
    </source>
</evidence>
<dbReference type="InterPro" id="IPR000719">
    <property type="entry name" value="Prot_kinase_dom"/>
</dbReference>
<dbReference type="PROSITE" id="PS50011">
    <property type="entry name" value="PROTEIN_KINASE_DOM"/>
    <property type="match status" value="1"/>
</dbReference>
<dbReference type="SMART" id="SM00273">
    <property type="entry name" value="ENTH"/>
    <property type="match status" value="1"/>
</dbReference>
<dbReference type="GO" id="GO:0004672">
    <property type="term" value="F:protein kinase activity"/>
    <property type="evidence" value="ECO:0007669"/>
    <property type="project" value="InterPro"/>
</dbReference>
<dbReference type="SUPFAM" id="SSF46689">
    <property type="entry name" value="Homeodomain-like"/>
    <property type="match status" value="1"/>
</dbReference>